<dbReference type="Pfam" id="PF24996">
    <property type="entry name" value="NANM"/>
    <property type="match status" value="1"/>
</dbReference>
<comment type="caution">
    <text evidence="1">The sequence shown here is derived from an EMBL/GenBank/DDBJ whole genome shotgun (WGS) entry which is preliminary data.</text>
</comment>
<dbReference type="SUPFAM" id="SSF50965">
    <property type="entry name" value="Galactose oxidase, central domain"/>
    <property type="match status" value="1"/>
</dbReference>
<dbReference type="EMBL" id="MLJW01000061">
    <property type="protein sequence ID" value="OIR03963.1"/>
    <property type="molecule type" value="Genomic_DNA"/>
</dbReference>
<evidence type="ECO:0000313" key="1">
    <source>
        <dbReference type="EMBL" id="OIR03963.1"/>
    </source>
</evidence>
<dbReference type="SUPFAM" id="SSF117281">
    <property type="entry name" value="Kelch motif"/>
    <property type="match status" value="1"/>
</dbReference>
<name>A0A1J5S7P9_9ZZZZ</name>
<protein>
    <submittedName>
        <fullName evidence="1">N-acetylneuraminate epimerase</fullName>
        <ecNumber evidence="1">5.1.3.24</ecNumber>
    </submittedName>
</protein>
<dbReference type="InterPro" id="IPR015915">
    <property type="entry name" value="Kelch-typ_b-propeller"/>
</dbReference>
<keyword evidence="1" id="KW-0413">Isomerase</keyword>
<dbReference type="Gene3D" id="2.120.10.80">
    <property type="entry name" value="Kelch-type beta propeller"/>
    <property type="match status" value="2"/>
</dbReference>
<dbReference type="InterPro" id="IPR011043">
    <property type="entry name" value="Gal_Oxase/kelch_b-propeller"/>
</dbReference>
<proteinExistence type="predicted"/>
<dbReference type="InterPro" id="IPR056734">
    <property type="entry name" value="NANM"/>
</dbReference>
<dbReference type="InterPro" id="IPR006652">
    <property type="entry name" value="Kelch_1"/>
</dbReference>
<accession>A0A1J5S7P9</accession>
<dbReference type="EC" id="5.1.3.24" evidence="1"/>
<reference evidence="1" key="1">
    <citation type="submission" date="2016-10" db="EMBL/GenBank/DDBJ databases">
        <title>Sequence of Gallionella enrichment culture.</title>
        <authorList>
            <person name="Poehlein A."/>
            <person name="Muehling M."/>
            <person name="Daniel R."/>
        </authorList>
    </citation>
    <scope>NUCLEOTIDE SEQUENCE</scope>
</reference>
<dbReference type="AlphaFoldDB" id="A0A1J5S7P9"/>
<dbReference type="Pfam" id="PF01344">
    <property type="entry name" value="Kelch_1"/>
    <property type="match status" value="1"/>
</dbReference>
<gene>
    <name evidence="1" type="primary">nanM_3</name>
    <name evidence="1" type="ORF">GALL_139000</name>
</gene>
<organism evidence="1">
    <name type="scientific">mine drainage metagenome</name>
    <dbReference type="NCBI Taxonomy" id="410659"/>
    <lineage>
        <taxon>unclassified sequences</taxon>
        <taxon>metagenomes</taxon>
        <taxon>ecological metagenomes</taxon>
    </lineage>
</organism>
<sequence>MIRSPVRLLLWISLTLSMIASASGGTPPAWTSLPPLPDPVGLAGMYAGVSHGALVAAGGANFPGRPMAEGGKKAWHAGVYVLPSPDSRWKEVGRLPLASGYGMCATWRDSVVCIGGDHHGGNFSDGWILNWDGQALSIENLPPLPVPDAYGACAVVNDTVYVLGGQDSPAASTALARAFALDLGAPPAERHWREIPWPSGAPGRIIPVAASHDGLLYLFSGVELRAGADKTVERVYLKDAYAYSPAKGWRRLADLPEPVAAAPSPAFASDPTHLTVLAGVNAAWGSPTGPSAAKGGFERTLFSYDIASDRWEVCHRFPADSSLAPARVTAPLVAWNGGFAIPGGEIAPGIRTPSILFLRPSQGRGDRSKATP</sequence>
<dbReference type="GO" id="GO:0016853">
    <property type="term" value="F:isomerase activity"/>
    <property type="evidence" value="ECO:0007669"/>
    <property type="project" value="UniProtKB-KW"/>
</dbReference>